<protein>
    <submittedName>
        <fullName evidence="1">Uncharacterized protein</fullName>
    </submittedName>
</protein>
<sequence>MIFLMRHSKNLDEMKTQSKIQNESENQKYTDHVAKTQSMEFNEKSTGKHQNQDEKKHIVYSHTINNQLFKYTMFYCDKCGNLNENKGCESAHDLLKTLPLSITNQNIDVNKLFSFCSHCKKSIVNENNQNIEKKSNIYPVCYNECEKQNSASVEKSLSEAHSNIHTFSNFCLPINNVEYLCDLCKKIEDIFLDMQPPLNYWNVISKRELDDFEKCQNLKRIIRAFKMLVMKINEFLQTNKKLS</sequence>
<dbReference type="AlphaFoldDB" id="J9DN71"/>
<organism evidence="1 2">
    <name type="scientific">Edhazardia aedis (strain USNM 41457)</name>
    <name type="common">Microsporidian parasite</name>
    <dbReference type="NCBI Taxonomy" id="1003232"/>
    <lineage>
        <taxon>Eukaryota</taxon>
        <taxon>Fungi</taxon>
        <taxon>Fungi incertae sedis</taxon>
        <taxon>Microsporidia</taxon>
        <taxon>Edhazardia</taxon>
    </lineage>
</organism>
<reference evidence="2" key="2">
    <citation type="submission" date="2015-07" db="EMBL/GenBank/DDBJ databases">
        <title>Contrasting host-pathogen interactions and genome evolution in two generalist and specialist microsporidian pathogens of mosquitoes.</title>
        <authorList>
            <consortium name="The Broad Institute Genomics Platform"/>
            <consortium name="The Broad Institute Genome Sequencing Center for Infectious Disease"/>
            <person name="Cuomo C.A."/>
            <person name="Sanscrainte N.D."/>
            <person name="Goldberg J.M."/>
            <person name="Heiman D."/>
            <person name="Young S."/>
            <person name="Zeng Q."/>
            <person name="Becnel J.J."/>
            <person name="Birren B.W."/>
        </authorList>
    </citation>
    <scope>NUCLEOTIDE SEQUENCE [LARGE SCALE GENOMIC DNA]</scope>
    <source>
        <strain evidence="2">USNM 41457</strain>
    </source>
</reference>
<accession>J9DN71</accession>
<evidence type="ECO:0000313" key="1">
    <source>
        <dbReference type="EMBL" id="EJW02827.1"/>
    </source>
</evidence>
<dbReference type="InParanoid" id="J9DN71"/>
<comment type="caution">
    <text evidence="1">The sequence shown here is derived from an EMBL/GenBank/DDBJ whole genome shotgun (WGS) entry which is preliminary data.</text>
</comment>
<proteinExistence type="predicted"/>
<dbReference type="VEuPathDB" id="MicrosporidiaDB:EDEG_02768"/>
<reference evidence="1 2" key="1">
    <citation type="submission" date="2011-08" db="EMBL/GenBank/DDBJ databases">
        <authorList>
            <person name="Liu Z.J."/>
            <person name="Shi F.L."/>
            <person name="Lu J.Q."/>
            <person name="Li M."/>
            <person name="Wang Z.L."/>
        </authorList>
    </citation>
    <scope>NUCLEOTIDE SEQUENCE [LARGE SCALE GENOMIC DNA]</scope>
    <source>
        <strain evidence="1 2">USNM 41457</strain>
    </source>
</reference>
<gene>
    <name evidence="1" type="ORF">EDEG_02768</name>
</gene>
<keyword evidence="2" id="KW-1185">Reference proteome</keyword>
<evidence type="ECO:0000313" key="2">
    <source>
        <dbReference type="Proteomes" id="UP000003163"/>
    </source>
</evidence>
<dbReference type="EMBL" id="AFBI03000054">
    <property type="protein sequence ID" value="EJW02827.1"/>
    <property type="molecule type" value="Genomic_DNA"/>
</dbReference>
<dbReference type="Proteomes" id="UP000003163">
    <property type="component" value="Unassembled WGS sequence"/>
</dbReference>
<dbReference type="HOGENOM" id="CLU_1142585_0_0_1"/>
<name>J9DN71_EDHAE</name>